<evidence type="ECO:0000256" key="5">
    <source>
        <dbReference type="ARBA" id="ARBA00022833"/>
    </source>
</evidence>
<keyword evidence="3" id="KW-0677">Repeat</keyword>
<dbReference type="InterPro" id="IPR013087">
    <property type="entry name" value="Znf_C2H2_type"/>
</dbReference>
<dbReference type="GO" id="GO:0003700">
    <property type="term" value="F:DNA-binding transcription factor activity"/>
    <property type="evidence" value="ECO:0007669"/>
    <property type="project" value="InterPro"/>
</dbReference>
<evidence type="ECO:0000256" key="12">
    <source>
        <dbReference type="SAM" id="MobiDB-lite"/>
    </source>
</evidence>
<feature type="compositionally biased region" description="Low complexity" evidence="12">
    <location>
        <begin position="683"/>
        <end position="697"/>
    </location>
</feature>
<feature type="region of interest" description="Disordered" evidence="12">
    <location>
        <begin position="398"/>
        <end position="430"/>
    </location>
</feature>
<keyword evidence="9" id="KW-0539">Nucleus</keyword>
<evidence type="ECO:0000313" key="15">
    <source>
        <dbReference type="Proteomes" id="UP000694388"/>
    </source>
</evidence>
<evidence type="ECO:0000256" key="8">
    <source>
        <dbReference type="ARBA" id="ARBA00023163"/>
    </source>
</evidence>
<reference evidence="14" key="1">
    <citation type="submission" date="2025-08" db="UniProtKB">
        <authorList>
            <consortium name="Ensembl"/>
        </authorList>
    </citation>
    <scope>IDENTIFICATION</scope>
</reference>
<keyword evidence="8" id="KW-0804">Transcription</keyword>
<evidence type="ECO:0000256" key="7">
    <source>
        <dbReference type="ARBA" id="ARBA00023125"/>
    </source>
</evidence>
<dbReference type="PRINTS" id="PR00619">
    <property type="entry name" value="GATAZNFINGER"/>
</dbReference>
<dbReference type="InterPro" id="IPR013088">
    <property type="entry name" value="Znf_NHR/GATA"/>
</dbReference>
<reference evidence="14" key="2">
    <citation type="submission" date="2025-09" db="UniProtKB">
        <authorList>
            <consortium name="Ensembl"/>
        </authorList>
    </citation>
    <scope>IDENTIFICATION</scope>
</reference>
<dbReference type="GO" id="GO:0000977">
    <property type="term" value="F:RNA polymerase II transcription regulatory region sequence-specific DNA binding"/>
    <property type="evidence" value="ECO:0007669"/>
    <property type="project" value="TreeGrafter"/>
</dbReference>
<keyword evidence="7" id="KW-0238">DNA-binding</keyword>
<dbReference type="InterPro" id="IPR000679">
    <property type="entry name" value="Znf_GATA"/>
</dbReference>
<dbReference type="AlphaFoldDB" id="A0A8C4Q5V2"/>
<feature type="domain" description="GATA-type" evidence="13">
    <location>
        <begin position="339"/>
        <end position="397"/>
    </location>
</feature>
<comment type="subcellular location">
    <subcellularLocation>
        <location evidence="1">Nucleus</location>
    </subcellularLocation>
</comment>
<feature type="region of interest" description="Disordered" evidence="12">
    <location>
        <begin position="716"/>
        <end position="759"/>
    </location>
</feature>
<dbReference type="InterPro" id="IPR028440">
    <property type="entry name" value="TRPS1"/>
</dbReference>
<dbReference type="SUPFAM" id="SSF57716">
    <property type="entry name" value="Glucocorticoid receptor-like (DNA-binding domain)"/>
    <property type="match status" value="1"/>
</dbReference>
<dbReference type="Gene3D" id="3.30.160.60">
    <property type="entry name" value="Classic Zinc Finger"/>
    <property type="match status" value="1"/>
</dbReference>
<evidence type="ECO:0000259" key="13">
    <source>
        <dbReference type="PROSITE" id="PS50114"/>
    </source>
</evidence>
<dbReference type="Ensembl" id="ENSEBUT00000010743.1">
    <property type="protein sequence ID" value="ENSEBUP00000010199.1"/>
    <property type="gene ID" value="ENSEBUG00000006554.1"/>
</dbReference>
<accession>A0A8C4Q5V2</accession>
<dbReference type="PANTHER" id="PTHR47034">
    <property type="entry name" value="ZINC FINGER TRANSCRIPTION FACTOR TRPS1"/>
    <property type="match status" value="1"/>
</dbReference>
<protein>
    <recommendedName>
        <fullName evidence="10">Zinc finger transcription factor Trps1</fullName>
    </recommendedName>
</protein>
<proteinExistence type="predicted"/>
<dbReference type="Proteomes" id="UP000694388">
    <property type="component" value="Unplaced"/>
</dbReference>
<keyword evidence="6" id="KW-0805">Transcription regulation</keyword>
<evidence type="ECO:0000256" key="4">
    <source>
        <dbReference type="ARBA" id="ARBA00022771"/>
    </source>
</evidence>
<evidence type="ECO:0000256" key="1">
    <source>
        <dbReference type="ARBA" id="ARBA00004123"/>
    </source>
</evidence>
<evidence type="ECO:0000256" key="2">
    <source>
        <dbReference type="ARBA" id="ARBA00022723"/>
    </source>
</evidence>
<feature type="region of interest" description="Disordered" evidence="12">
    <location>
        <begin position="674"/>
        <end position="697"/>
    </location>
</feature>
<evidence type="ECO:0000256" key="3">
    <source>
        <dbReference type="ARBA" id="ARBA00022737"/>
    </source>
</evidence>
<evidence type="ECO:0000313" key="14">
    <source>
        <dbReference type="Ensembl" id="ENSEBUP00000010199.1"/>
    </source>
</evidence>
<evidence type="ECO:0000256" key="11">
    <source>
        <dbReference type="PROSITE-ProRule" id="PRU00094"/>
    </source>
</evidence>
<sequence length="759" mass="81469">MSRRSLSLWWEGPRGFNSQFVPVLLTPGSEARAEPHKSWNLRTRRARNPGCGSGARCLRIRTRTRHEMVRRKNQPLRTPATSGGNQATEGECDEMVKQATITAKELGTGMTMVQEGSLAVPEDGSQGCFGVTTNRDPWFGQNEMADESRGRTEGWTSSAERCPFAQLWNIAAADSLSNGTNDVETAKNREAERPNFPRWAAQKGHCEDEGVGEGAGNGCHASVIRCLGCPEVRGKPAEDPAHPKEKQHNRPRFGEIRCQLRGSDATLRSLSTAHRTLGLSDGPGGSDHQQVHVCGFPAGELEPAGLRPGLVGLQYRRVTSDVEVLKDKEDSPSLAKRRRGSGVFCANCLTTKTSLWRKNVNGGYVCNACGLYQKLHATPRPLNIIKHSNGEQIIRRRTRKRTDGPLRKWPPVPSATNTLPPPSSAENSSEGMVIAEPVKAEWVARHIRNGREVESSGHPPGSPIEKYLIPMSSTGVHITPPGSPIEKYQHPPVCGAPFGAALAVGVSAAMLPSALYPDAEWLRIWAAAAEFRGFPPPAFTLPHSSLISPAYGMPWSYPSPALPPPSWLSEAPLDLVVHGRSQTSGAGEAGETGSEARKSSAFVPLRCSDKATQDESSAHCPRCGILFLDTTLHALHMSCHGEGAPFCCAVCLRTCIDKYDFASHVQKGHQNESDLSACADNRPSSTAPLPLSPATSTSLDCSATAITTPTAVMLCTNDKHSTSPPSPTPLVRHPTPGAEISTTGTITRPLNGSTSSGGV</sequence>
<keyword evidence="4 11" id="KW-0863">Zinc-finger</keyword>
<dbReference type="Pfam" id="PF00320">
    <property type="entry name" value="GATA"/>
    <property type="match status" value="1"/>
</dbReference>
<dbReference type="PROSITE" id="PS00028">
    <property type="entry name" value="ZINC_FINGER_C2H2_1"/>
    <property type="match status" value="2"/>
</dbReference>
<dbReference type="GeneTree" id="ENSGT00940000157893"/>
<evidence type="ECO:0000256" key="10">
    <source>
        <dbReference type="ARBA" id="ARBA00073694"/>
    </source>
</evidence>
<evidence type="ECO:0000256" key="6">
    <source>
        <dbReference type="ARBA" id="ARBA00023015"/>
    </source>
</evidence>
<feature type="compositionally biased region" description="Polar residues" evidence="12">
    <location>
        <begin position="740"/>
        <end position="759"/>
    </location>
</feature>
<dbReference type="GO" id="GO:0005634">
    <property type="term" value="C:nucleus"/>
    <property type="evidence" value="ECO:0007669"/>
    <property type="project" value="UniProtKB-SubCell"/>
</dbReference>
<dbReference type="PROSITE" id="PS00344">
    <property type="entry name" value="GATA_ZN_FINGER_1"/>
    <property type="match status" value="1"/>
</dbReference>
<feature type="compositionally biased region" description="Pro residues" evidence="12">
    <location>
        <begin position="408"/>
        <end position="423"/>
    </location>
</feature>
<dbReference type="GO" id="GO:0006357">
    <property type="term" value="P:regulation of transcription by RNA polymerase II"/>
    <property type="evidence" value="ECO:0007669"/>
    <property type="project" value="TreeGrafter"/>
</dbReference>
<dbReference type="GO" id="GO:0008270">
    <property type="term" value="F:zinc ion binding"/>
    <property type="evidence" value="ECO:0007669"/>
    <property type="project" value="UniProtKB-KW"/>
</dbReference>
<organism evidence="14 15">
    <name type="scientific">Eptatretus burgeri</name>
    <name type="common">Inshore hagfish</name>
    <dbReference type="NCBI Taxonomy" id="7764"/>
    <lineage>
        <taxon>Eukaryota</taxon>
        <taxon>Metazoa</taxon>
        <taxon>Chordata</taxon>
        <taxon>Craniata</taxon>
        <taxon>Vertebrata</taxon>
        <taxon>Cyclostomata</taxon>
        <taxon>Myxini</taxon>
        <taxon>Myxiniformes</taxon>
        <taxon>Myxinidae</taxon>
        <taxon>Eptatretinae</taxon>
        <taxon>Eptatretus</taxon>
    </lineage>
</organism>
<keyword evidence="5" id="KW-0862">Zinc</keyword>
<dbReference type="PANTHER" id="PTHR47034:SF1">
    <property type="entry name" value="ZINC FINGER TRANSCRIPTION FACTOR TRPS1"/>
    <property type="match status" value="1"/>
</dbReference>
<keyword evidence="15" id="KW-1185">Reference proteome</keyword>
<keyword evidence="2" id="KW-0479">Metal-binding</keyword>
<name>A0A8C4Q5V2_EPTBU</name>
<dbReference type="CDD" id="cd00202">
    <property type="entry name" value="ZnF_GATA"/>
    <property type="match status" value="1"/>
</dbReference>
<dbReference type="SMART" id="SM00401">
    <property type="entry name" value="ZnF_GATA"/>
    <property type="match status" value="1"/>
</dbReference>
<dbReference type="Gene3D" id="3.30.50.10">
    <property type="entry name" value="Erythroid Transcription Factor GATA-1, subunit A"/>
    <property type="match status" value="1"/>
</dbReference>
<evidence type="ECO:0000256" key="9">
    <source>
        <dbReference type="ARBA" id="ARBA00023242"/>
    </source>
</evidence>
<dbReference type="FunFam" id="3.30.50.10:FF:000020">
    <property type="entry name" value="Zinc finger transcription factor Trps1"/>
    <property type="match status" value="1"/>
</dbReference>
<dbReference type="PROSITE" id="PS50114">
    <property type="entry name" value="GATA_ZN_FINGER_2"/>
    <property type="match status" value="1"/>
</dbReference>